<dbReference type="GO" id="GO:0004853">
    <property type="term" value="F:uroporphyrinogen decarboxylase activity"/>
    <property type="evidence" value="ECO:0007669"/>
    <property type="project" value="InterPro"/>
</dbReference>
<dbReference type="EMBL" id="BARU01040988">
    <property type="protein sequence ID" value="GAH83637.1"/>
    <property type="molecule type" value="Genomic_DNA"/>
</dbReference>
<evidence type="ECO:0000259" key="1">
    <source>
        <dbReference type="Pfam" id="PF01208"/>
    </source>
</evidence>
<dbReference type="SUPFAM" id="SSF51726">
    <property type="entry name" value="UROD/MetE-like"/>
    <property type="match status" value="1"/>
</dbReference>
<protein>
    <recommendedName>
        <fullName evidence="1">Uroporphyrinogen decarboxylase (URO-D) domain-containing protein</fullName>
    </recommendedName>
</protein>
<dbReference type="AlphaFoldDB" id="X1IPL0"/>
<comment type="caution">
    <text evidence="2">The sequence shown here is derived from an EMBL/GenBank/DDBJ whole genome shotgun (WGS) entry which is preliminary data.</text>
</comment>
<dbReference type="Gene3D" id="3.20.20.210">
    <property type="match status" value="1"/>
</dbReference>
<organism evidence="2">
    <name type="scientific">marine sediment metagenome</name>
    <dbReference type="NCBI Taxonomy" id="412755"/>
    <lineage>
        <taxon>unclassified sequences</taxon>
        <taxon>metagenomes</taxon>
        <taxon>ecological metagenomes</taxon>
    </lineage>
</organism>
<feature type="domain" description="Uroporphyrinogen decarboxylase (URO-D)" evidence="1">
    <location>
        <begin position="2"/>
        <end position="123"/>
    </location>
</feature>
<evidence type="ECO:0000313" key="2">
    <source>
        <dbReference type="EMBL" id="GAH83637.1"/>
    </source>
</evidence>
<accession>X1IPL0</accession>
<gene>
    <name evidence="2" type="ORF">S03H2_63287</name>
</gene>
<dbReference type="InterPro" id="IPR000257">
    <property type="entry name" value="Uroporphyrinogen_deCOase"/>
</dbReference>
<sequence>VWPAHKRTFDFCHARGLPVIVHSCGYVEPLVPGLIEAGMDCLQAIEVKAGMDLLGLKKAYGDEIALCGGMDVRPLVANDLDAVKAELDRKMPVVMAPSGYILHSDHSIPDQVEYETYRFFVEYGLKLGSYASA</sequence>
<feature type="non-terminal residue" evidence="2">
    <location>
        <position position="1"/>
    </location>
</feature>
<proteinExistence type="predicted"/>
<dbReference type="InterPro" id="IPR038071">
    <property type="entry name" value="UROD/MetE-like_sf"/>
</dbReference>
<dbReference type="Pfam" id="PF01208">
    <property type="entry name" value="URO-D"/>
    <property type="match status" value="1"/>
</dbReference>
<dbReference type="GO" id="GO:0006779">
    <property type="term" value="P:porphyrin-containing compound biosynthetic process"/>
    <property type="evidence" value="ECO:0007669"/>
    <property type="project" value="InterPro"/>
</dbReference>
<reference evidence="2" key="1">
    <citation type="journal article" date="2014" name="Front. Microbiol.">
        <title>High frequency of phylogenetically diverse reductive dehalogenase-homologous genes in deep subseafloor sedimentary metagenomes.</title>
        <authorList>
            <person name="Kawai M."/>
            <person name="Futagami T."/>
            <person name="Toyoda A."/>
            <person name="Takaki Y."/>
            <person name="Nishi S."/>
            <person name="Hori S."/>
            <person name="Arai W."/>
            <person name="Tsubouchi T."/>
            <person name="Morono Y."/>
            <person name="Uchiyama I."/>
            <person name="Ito T."/>
            <person name="Fujiyama A."/>
            <person name="Inagaki F."/>
            <person name="Takami H."/>
        </authorList>
    </citation>
    <scope>NUCLEOTIDE SEQUENCE</scope>
    <source>
        <strain evidence="2">Expedition CK06-06</strain>
    </source>
</reference>
<name>X1IPL0_9ZZZZ</name>